<proteinExistence type="predicted"/>
<keyword evidence="6" id="KW-0408">Iron</keyword>
<keyword evidence="4" id="KW-0479">Metal-binding</keyword>
<evidence type="ECO:0000259" key="9">
    <source>
        <dbReference type="PROSITE" id="PS51085"/>
    </source>
</evidence>
<keyword evidence="2" id="KW-0285">Flavoprotein</keyword>
<dbReference type="Proteomes" id="UP000198420">
    <property type="component" value="Unassembled WGS sequence"/>
</dbReference>
<dbReference type="InterPro" id="IPR036010">
    <property type="entry name" value="2Fe-2S_ferredoxin-like_sf"/>
</dbReference>
<dbReference type="InterPro" id="IPR017938">
    <property type="entry name" value="Riboflavin_synthase-like_b-brl"/>
</dbReference>
<keyword evidence="7" id="KW-0411">Iron-sulfur</keyword>
<evidence type="ECO:0000313" key="11">
    <source>
        <dbReference type="EMBL" id="SNR56962.1"/>
    </source>
</evidence>
<dbReference type="CDD" id="cd06185">
    <property type="entry name" value="PDR_like"/>
    <property type="match status" value="1"/>
</dbReference>
<evidence type="ECO:0000256" key="2">
    <source>
        <dbReference type="ARBA" id="ARBA00022630"/>
    </source>
</evidence>
<comment type="cofactor">
    <cofactor evidence="1">
        <name>FAD</name>
        <dbReference type="ChEBI" id="CHEBI:57692"/>
    </cofactor>
</comment>
<dbReference type="GO" id="GO:0051537">
    <property type="term" value="F:2 iron, 2 sulfur cluster binding"/>
    <property type="evidence" value="ECO:0007669"/>
    <property type="project" value="UniProtKB-KW"/>
</dbReference>
<dbReference type="InterPro" id="IPR039261">
    <property type="entry name" value="FNR_nucleotide-bd"/>
</dbReference>
<dbReference type="PROSITE" id="PS51085">
    <property type="entry name" value="2FE2S_FER_2"/>
    <property type="match status" value="1"/>
</dbReference>
<organism evidence="11 12">
    <name type="scientific">Actinomadura mexicana</name>
    <dbReference type="NCBI Taxonomy" id="134959"/>
    <lineage>
        <taxon>Bacteria</taxon>
        <taxon>Bacillati</taxon>
        <taxon>Actinomycetota</taxon>
        <taxon>Actinomycetes</taxon>
        <taxon>Streptosporangiales</taxon>
        <taxon>Thermomonosporaceae</taxon>
        <taxon>Actinomadura</taxon>
    </lineage>
</organism>
<dbReference type="GO" id="GO:0046872">
    <property type="term" value="F:metal ion binding"/>
    <property type="evidence" value="ECO:0007669"/>
    <property type="project" value="UniProtKB-KW"/>
</dbReference>
<accession>A0A238XE67</accession>
<sequence>MTASVITSSAASRDREPAAGTGEAELRLRVVGKVAVARGVVVLELTAPNGRALPAWSPGAHVDLVLGNGLIRQYSLCGDPRRNTVWRIGVLRETDSRGGSAYVHDVLQAGDEVRVRGPRNNFPLDTAQRYVFVAGGIGVTPILPMLAEAERRGAAWHLYYGGGSRDSMAFLDELAGFGDRVTLIPQDVCGLLDLDAILDTPADGTLVYCCGPEGLLEAVTRRAERWPRDTLRIERFRNRAPAEPARAAPFEVVCELSGVTLVVGPGERIVDVAEEAGVGVMYSCSEGTCGTCETAVLDGAVDHRDAYLTDEQRAAGDRMMICVSRAAGPRLVLDL</sequence>
<dbReference type="InterPro" id="IPR012675">
    <property type="entry name" value="Beta-grasp_dom_sf"/>
</dbReference>
<gene>
    <name evidence="11" type="ORF">SAMN06265355_104230</name>
</gene>
<evidence type="ECO:0000256" key="1">
    <source>
        <dbReference type="ARBA" id="ARBA00001974"/>
    </source>
</evidence>
<dbReference type="InterPro" id="IPR050415">
    <property type="entry name" value="MRET"/>
</dbReference>
<dbReference type="PROSITE" id="PS00197">
    <property type="entry name" value="2FE2S_FER_1"/>
    <property type="match status" value="1"/>
</dbReference>
<evidence type="ECO:0000256" key="5">
    <source>
        <dbReference type="ARBA" id="ARBA00023002"/>
    </source>
</evidence>
<evidence type="ECO:0000259" key="10">
    <source>
        <dbReference type="PROSITE" id="PS51384"/>
    </source>
</evidence>
<evidence type="ECO:0000256" key="8">
    <source>
        <dbReference type="SAM" id="MobiDB-lite"/>
    </source>
</evidence>
<evidence type="ECO:0000256" key="4">
    <source>
        <dbReference type="ARBA" id="ARBA00022723"/>
    </source>
</evidence>
<evidence type="ECO:0000256" key="7">
    <source>
        <dbReference type="ARBA" id="ARBA00023014"/>
    </source>
</evidence>
<keyword evidence="3" id="KW-0001">2Fe-2S</keyword>
<dbReference type="InterPro" id="IPR001041">
    <property type="entry name" value="2Fe-2S_ferredoxin-type"/>
</dbReference>
<dbReference type="Gene3D" id="3.10.20.30">
    <property type="match status" value="1"/>
</dbReference>
<reference evidence="12" key="1">
    <citation type="submission" date="2017-06" db="EMBL/GenBank/DDBJ databases">
        <authorList>
            <person name="Varghese N."/>
            <person name="Submissions S."/>
        </authorList>
    </citation>
    <scope>NUCLEOTIDE SEQUENCE [LARGE SCALE GENOMIC DNA]</scope>
    <source>
        <strain evidence="12">DSM 44485</strain>
    </source>
</reference>
<feature type="domain" description="FAD-binding FR-type" evidence="10">
    <location>
        <begin position="23"/>
        <end position="125"/>
    </location>
</feature>
<dbReference type="PANTHER" id="PTHR47354:SF1">
    <property type="entry name" value="CARNITINE MONOOXYGENASE REDUCTASE SUBUNIT"/>
    <property type="match status" value="1"/>
</dbReference>
<dbReference type="Gene3D" id="2.40.30.10">
    <property type="entry name" value="Translation factors"/>
    <property type="match status" value="1"/>
</dbReference>
<dbReference type="InterPro" id="IPR006058">
    <property type="entry name" value="2Fe2S_fd_BS"/>
</dbReference>
<dbReference type="PRINTS" id="PR00409">
    <property type="entry name" value="PHDIOXRDTASE"/>
</dbReference>
<name>A0A238XE67_9ACTN</name>
<feature type="compositionally biased region" description="Polar residues" evidence="8">
    <location>
        <begin position="1"/>
        <end position="11"/>
    </location>
</feature>
<dbReference type="Pfam" id="PF00111">
    <property type="entry name" value="Fer2"/>
    <property type="match status" value="1"/>
</dbReference>
<keyword evidence="12" id="KW-1185">Reference proteome</keyword>
<evidence type="ECO:0000256" key="6">
    <source>
        <dbReference type="ARBA" id="ARBA00023004"/>
    </source>
</evidence>
<feature type="domain" description="2Fe-2S ferredoxin-type" evidence="9">
    <location>
        <begin position="250"/>
        <end position="335"/>
    </location>
</feature>
<evidence type="ECO:0000313" key="12">
    <source>
        <dbReference type="Proteomes" id="UP000198420"/>
    </source>
</evidence>
<dbReference type="SUPFAM" id="SSF52343">
    <property type="entry name" value="Ferredoxin reductase-like, C-terminal NADP-linked domain"/>
    <property type="match status" value="1"/>
</dbReference>
<evidence type="ECO:0000256" key="3">
    <source>
        <dbReference type="ARBA" id="ARBA00022714"/>
    </source>
</evidence>
<dbReference type="PROSITE" id="PS51384">
    <property type="entry name" value="FAD_FR"/>
    <property type="match status" value="1"/>
</dbReference>
<dbReference type="AlphaFoldDB" id="A0A238XE67"/>
<dbReference type="SUPFAM" id="SSF63380">
    <property type="entry name" value="Riboflavin synthase domain-like"/>
    <property type="match status" value="1"/>
</dbReference>
<dbReference type="PANTHER" id="PTHR47354">
    <property type="entry name" value="NADH OXIDOREDUCTASE HCR"/>
    <property type="match status" value="1"/>
</dbReference>
<dbReference type="InterPro" id="IPR017927">
    <property type="entry name" value="FAD-bd_FR_type"/>
</dbReference>
<dbReference type="RefSeq" id="WP_245919130.1">
    <property type="nucleotide sequence ID" value="NZ_FZNP01000004.1"/>
</dbReference>
<feature type="region of interest" description="Disordered" evidence="8">
    <location>
        <begin position="1"/>
        <end position="21"/>
    </location>
</feature>
<keyword evidence="5" id="KW-0560">Oxidoreductase</keyword>
<dbReference type="CDD" id="cd00207">
    <property type="entry name" value="fer2"/>
    <property type="match status" value="1"/>
</dbReference>
<protein>
    <submittedName>
        <fullName evidence="11">Ferredoxin-NADP reductase</fullName>
    </submittedName>
</protein>
<dbReference type="SUPFAM" id="SSF54292">
    <property type="entry name" value="2Fe-2S ferredoxin-like"/>
    <property type="match status" value="1"/>
</dbReference>
<dbReference type="Gene3D" id="3.40.50.80">
    <property type="entry name" value="Nucleotide-binding domain of ferredoxin-NADP reductase (FNR) module"/>
    <property type="match status" value="1"/>
</dbReference>
<dbReference type="EMBL" id="FZNP01000004">
    <property type="protein sequence ID" value="SNR56962.1"/>
    <property type="molecule type" value="Genomic_DNA"/>
</dbReference>
<dbReference type="GO" id="GO:0016491">
    <property type="term" value="F:oxidoreductase activity"/>
    <property type="evidence" value="ECO:0007669"/>
    <property type="project" value="UniProtKB-KW"/>
</dbReference>